<accession>A0ABN6VS82</accession>
<dbReference type="InterPro" id="IPR022148">
    <property type="entry name" value="CopG_antitoxin"/>
</dbReference>
<dbReference type="EMBL" id="AP027147">
    <property type="protein sequence ID" value="BDV36722.1"/>
    <property type="molecule type" value="Genomic_DNA"/>
</dbReference>
<dbReference type="Proteomes" id="UP001317629">
    <property type="component" value="Plasmid pSS37A-Re-5"/>
</dbReference>
<reference evidence="1 2" key="1">
    <citation type="journal article" date="2023" name="Int. J. Syst. Evol. Microbiol.">
        <title>Methylocystis iwaonis sp. nov., a type II methane-oxidizing bacterium from surface soil of a rice paddy field in Japan, and emended description of the genus Methylocystis (ex Whittenbury et al. 1970) Bowman et al. 1993.</title>
        <authorList>
            <person name="Kaise H."/>
            <person name="Sawadogo J.B."/>
            <person name="Alam M.S."/>
            <person name="Ueno C."/>
            <person name="Dianou D."/>
            <person name="Shinjo R."/>
            <person name="Asakawa S."/>
        </authorList>
    </citation>
    <scope>NUCLEOTIDE SEQUENCE [LARGE SCALE GENOMIC DNA]</scope>
    <source>
        <strain evidence="1 2">SS37A-Re</strain>
    </source>
</reference>
<protein>
    <recommendedName>
        <fullName evidence="3">CopG family transcriptional regulator</fullName>
    </recommendedName>
</protein>
<evidence type="ECO:0000313" key="2">
    <source>
        <dbReference type="Proteomes" id="UP001317629"/>
    </source>
</evidence>
<gene>
    <name evidence="1" type="ORF">SS37A_42520</name>
</gene>
<keyword evidence="2" id="KW-1185">Reference proteome</keyword>
<evidence type="ECO:0008006" key="3">
    <source>
        <dbReference type="Google" id="ProtNLM"/>
    </source>
</evidence>
<organism evidence="1 2">
    <name type="scientific">Methylocystis iwaonis</name>
    <dbReference type="NCBI Taxonomy" id="2885079"/>
    <lineage>
        <taxon>Bacteria</taxon>
        <taxon>Pseudomonadati</taxon>
        <taxon>Pseudomonadota</taxon>
        <taxon>Alphaproteobacteria</taxon>
        <taxon>Hyphomicrobiales</taxon>
        <taxon>Methylocystaceae</taxon>
        <taxon>Methylocystis</taxon>
    </lineage>
</organism>
<geneLocation type="plasmid" evidence="1 2">
    <name>pSS37A-Re-5</name>
</geneLocation>
<dbReference type="InterPro" id="IPR010985">
    <property type="entry name" value="Ribbon_hlx_hlx"/>
</dbReference>
<evidence type="ECO:0000313" key="1">
    <source>
        <dbReference type="EMBL" id="BDV36722.1"/>
    </source>
</evidence>
<dbReference type="RefSeq" id="WP_281932824.1">
    <property type="nucleotide sequence ID" value="NZ_AP027147.1"/>
</dbReference>
<dbReference type="SUPFAM" id="SSF47598">
    <property type="entry name" value="Ribbon-helix-helix"/>
    <property type="match status" value="1"/>
</dbReference>
<name>A0ABN6VS82_9HYPH</name>
<keyword evidence="1" id="KW-0614">Plasmid</keyword>
<sequence>MKKKPLPTLKSDAEAEAFVAEADLTEFDLSTLVPVRFELKRKDKSVNLRLPDDLLTAVRKQAEKEKMPYQRFIRLALEKALQHPEPK</sequence>
<proteinExistence type="predicted"/>
<dbReference type="Pfam" id="PF12441">
    <property type="entry name" value="CopG_antitoxin"/>
    <property type="match status" value="1"/>
</dbReference>